<proteinExistence type="predicted"/>
<evidence type="ECO:0000313" key="4">
    <source>
        <dbReference type="Proteomes" id="UP000095081"/>
    </source>
</evidence>
<feature type="compositionally biased region" description="Pro residues" evidence="1">
    <location>
        <begin position="702"/>
        <end position="717"/>
    </location>
</feature>
<organism evidence="3 4">
    <name type="scientific">Pseudomonas aylmerensis</name>
    <dbReference type="NCBI Taxonomy" id="1869229"/>
    <lineage>
        <taxon>Bacteria</taxon>
        <taxon>Pseudomonadati</taxon>
        <taxon>Pseudomonadota</taxon>
        <taxon>Gammaproteobacteria</taxon>
        <taxon>Pseudomonadales</taxon>
        <taxon>Pseudomonadaceae</taxon>
        <taxon>Pseudomonas</taxon>
    </lineage>
</organism>
<dbReference type="Pfam" id="PF20178">
    <property type="entry name" value="ToxA_N"/>
    <property type="match status" value="1"/>
</dbReference>
<name>A0ABX2Z0F0_9PSED</name>
<reference evidence="3 4" key="1">
    <citation type="submission" date="2016-06" db="EMBL/GenBank/DDBJ databases">
        <title>Draft genome sequence of Pseudomonas sp. S1E40, a novel strain antagonistic activity to fungal plant pathogen.</title>
        <authorList>
            <person name="Tambong J.T."/>
            <person name="Tchagang C."/>
            <person name="Xu R."/>
        </authorList>
    </citation>
    <scope>NUCLEOTIDE SEQUENCE [LARGE SCALE GENOMIC DNA]</scope>
    <source>
        <strain evidence="3 4">S1E40</strain>
    </source>
</reference>
<feature type="compositionally biased region" description="Polar residues" evidence="1">
    <location>
        <begin position="17"/>
        <end position="29"/>
    </location>
</feature>
<dbReference type="InterPro" id="IPR046673">
    <property type="entry name" value="ToxA_N"/>
</dbReference>
<protein>
    <recommendedName>
        <fullName evidence="2">Dermonecrotic toxin N-terminal domain-containing protein</fullName>
    </recommendedName>
</protein>
<gene>
    <name evidence="3" type="ORF">BBG20_04620</name>
</gene>
<dbReference type="Proteomes" id="UP000095081">
    <property type="component" value="Unassembled WGS sequence"/>
</dbReference>
<feature type="region of interest" description="Disordered" evidence="1">
    <location>
        <begin position="697"/>
        <end position="736"/>
    </location>
</feature>
<keyword evidence="4" id="KW-1185">Reference proteome</keyword>
<comment type="caution">
    <text evidence="3">The sequence shown here is derived from an EMBL/GenBank/DDBJ whole genome shotgun (WGS) entry which is preliminary data.</text>
</comment>
<sequence length="1100" mass="120789">MYAPSSNTAPPRHPISPLSNEQTKTSETATPAARQGNPGLSTSPHETALLNEYLAAVQSKAEGKKPGLIKVPRESNLGQWLEVYRAQLQHPVVQGWMRGQKIDPTTLIAVNPRTGTLTAAADGKMKTFTLTDNSGWGQVSRPLLEAAKVIAPGTVEKLQMRFGDDFIQVRAGLVANFQGERLPTSLTEGRSQIRRLEHNQAFDPLSPEDPVRPANQRSAQALEQLKLRAETFYAQAPQALAYKHLAVEVAETLPNVRAQAKQWAESVIFKLTGKHVDADTLYLNRFNSSQSASTATGWEHMGEEPTASLRLPDALLKNFSENDWVPGNLDSEAGLYIDGPGKSRTGGYGAHNQFPLAPSVLMHASWKTDFQSVMTQKIDDFWNTHGTDYQTAIKGEFAYQARKQLKTVAARPAAEQTLQAPEHRFTREDYRLVMGAVSNLPLDENAPLNVEQLKSQAPVKGVVQAHAFNIKGFLSNDIVRFSAADGGRQVLYIPGSEPAFLRFDSLEKLDQWVIDQAKDPKKRESLMKHFPLIARQDHEPGTIEKLAGIFMPIVSFTNVARKTEGLDSTFEKLASGEVKDPTFDGDGSNIEGDVFSAIATATKARMTSDADVMIKSNSEVTRDTWLNDITVAAGLLAKLAPIAAPVAAAAVATGLAELALGVEKQASGDTLAERNDGASKAFDGLLNMLFSVGASGSVEDPIVPPEESPITPTPNEPPRVESPQTVSAPNRLQPSQAGNLNQYAVPNGEQLIETAVRNTKGIYQVKEATTGLDQWFIRYTDEKGIRQVFEIKSDFKLSNDYVQIIEPGTGKPVMTVHTDGNGEWARIKTDGGMKWPWQRAPSPTPSNDLKAEPRLSDGFEILGDAKTSGADKFDEIFKYNRNTAYQQGVSNFEEDGIFKRKLTVSWTVEEENFEVFPSEKAQPNEYGSTDYSPNFLKDLNRDRYSVRIKQPDGYTTVELDATGSADGATLRMRLQQFEQAVPDANMRARISEVAHQGSVAPTSVELKINQLQDHVGFKGKDTHYVITYDPATNEAQVSFDAQMTLLDLDKDAAPIPNTAAATERTFHIRESNDLEQEANPYVIDTSAPFTLRTSIITDHQ</sequence>
<feature type="domain" description="Dermonecrotic toxin N-terminal" evidence="2">
    <location>
        <begin position="252"/>
        <end position="532"/>
    </location>
</feature>
<evidence type="ECO:0000313" key="3">
    <source>
        <dbReference type="EMBL" id="OCW29681.1"/>
    </source>
</evidence>
<feature type="region of interest" description="Disordered" evidence="1">
    <location>
        <begin position="1"/>
        <end position="45"/>
    </location>
</feature>
<dbReference type="EMBL" id="MAUE01000005">
    <property type="protein sequence ID" value="OCW29681.1"/>
    <property type="molecule type" value="Genomic_DNA"/>
</dbReference>
<accession>A0ABX2Z0F0</accession>
<feature type="compositionally biased region" description="Polar residues" evidence="1">
    <location>
        <begin position="722"/>
        <end position="736"/>
    </location>
</feature>
<evidence type="ECO:0000259" key="2">
    <source>
        <dbReference type="Pfam" id="PF20178"/>
    </source>
</evidence>
<evidence type="ECO:0000256" key="1">
    <source>
        <dbReference type="SAM" id="MobiDB-lite"/>
    </source>
</evidence>